<comment type="caution">
    <text evidence="2">The sequence shown here is derived from an EMBL/GenBank/DDBJ whole genome shotgun (WGS) entry which is preliminary data.</text>
</comment>
<feature type="region of interest" description="Disordered" evidence="1">
    <location>
        <begin position="104"/>
        <end position="143"/>
    </location>
</feature>
<name>A0A9J6FCV6_HAELO</name>
<feature type="region of interest" description="Disordered" evidence="1">
    <location>
        <begin position="44"/>
        <end position="71"/>
    </location>
</feature>
<feature type="compositionally biased region" description="Polar residues" evidence="1">
    <location>
        <begin position="107"/>
        <end position="125"/>
    </location>
</feature>
<organism evidence="2 3">
    <name type="scientific">Haemaphysalis longicornis</name>
    <name type="common">Bush tick</name>
    <dbReference type="NCBI Taxonomy" id="44386"/>
    <lineage>
        <taxon>Eukaryota</taxon>
        <taxon>Metazoa</taxon>
        <taxon>Ecdysozoa</taxon>
        <taxon>Arthropoda</taxon>
        <taxon>Chelicerata</taxon>
        <taxon>Arachnida</taxon>
        <taxon>Acari</taxon>
        <taxon>Parasitiformes</taxon>
        <taxon>Ixodida</taxon>
        <taxon>Ixodoidea</taxon>
        <taxon>Ixodidae</taxon>
        <taxon>Haemaphysalinae</taxon>
        <taxon>Haemaphysalis</taxon>
    </lineage>
</organism>
<feature type="region of interest" description="Disordered" evidence="1">
    <location>
        <begin position="172"/>
        <end position="267"/>
    </location>
</feature>
<gene>
    <name evidence="2" type="ORF">HPB48_009671</name>
</gene>
<protein>
    <submittedName>
        <fullName evidence="2">Uncharacterized protein</fullName>
    </submittedName>
</protein>
<dbReference type="VEuPathDB" id="VectorBase:HLOH_057110"/>
<dbReference type="AlphaFoldDB" id="A0A9J6FCV6"/>
<dbReference type="EMBL" id="JABSTR010000001">
    <property type="protein sequence ID" value="KAH9360464.1"/>
    <property type="molecule type" value="Genomic_DNA"/>
</dbReference>
<evidence type="ECO:0000313" key="2">
    <source>
        <dbReference type="EMBL" id="KAH9360464.1"/>
    </source>
</evidence>
<keyword evidence="3" id="KW-1185">Reference proteome</keyword>
<sequence>MMEEDMAATSSENGPSNRMCVQVEGEDISPDDCKSSAGWLYIGGHNRKKRQQQDPEEQGAQARAIAGLLPSAGRRDVTCGERIVPRVAQRLAKCIAPASRVPECVSQRGTSQTRHLRGSEQQQQPWEGVSWADAASGNGHKRGNQCCEQLRAANETMARKLEDMEKKLRSMQALIQQQQQQQRYPQGEELQENKADQTSAPQTQHLQQQKKPAQQKQVQPRQQQQQKQHQQEEQPKNDTAMEIAKDEDEYEEAPKKRARPSTKKNYDAQIEKLTTPVGDLTATVGNLTTTVKNLATATEQRFARLEEMLSTLTASHRNLCERFEIVEQTQKIMIRNPIFAAQFANHPYIQEQAQQPTMQ</sequence>
<accession>A0A9J6FCV6</accession>
<reference evidence="2 3" key="1">
    <citation type="journal article" date="2020" name="Cell">
        <title>Large-Scale Comparative Analyses of Tick Genomes Elucidate Their Genetic Diversity and Vector Capacities.</title>
        <authorList>
            <consortium name="Tick Genome and Microbiome Consortium (TIGMIC)"/>
            <person name="Jia N."/>
            <person name="Wang J."/>
            <person name="Shi W."/>
            <person name="Du L."/>
            <person name="Sun Y."/>
            <person name="Zhan W."/>
            <person name="Jiang J.F."/>
            <person name="Wang Q."/>
            <person name="Zhang B."/>
            <person name="Ji P."/>
            <person name="Bell-Sakyi L."/>
            <person name="Cui X.M."/>
            <person name="Yuan T.T."/>
            <person name="Jiang B.G."/>
            <person name="Yang W.F."/>
            <person name="Lam T.T."/>
            <person name="Chang Q.C."/>
            <person name="Ding S.J."/>
            <person name="Wang X.J."/>
            <person name="Zhu J.G."/>
            <person name="Ruan X.D."/>
            <person name="Zhao L."/>
            <person name="Wei J.T."/>
            <person name="Ye R.Z."/>
            <person name="Que T.C."/>
            <person name="Du C.H."/>
            <person name="Zhou Y.H."/>
            <person name="Cheng J.X."/>
            <person name="Dai P.F."/>
            <person name="Guo W.B."/>
            <person name="Han X.H."/>
            <person name="Huang E.J."/>
            <person name="Li L.F."/>
            <person name="Wei W."/>
            <person name="Gao Y.C."/>
            <person name="Liu J.Z."/>
            <person name="Shao H.Z."/>
            <person name="Wang X."/>
            <person name="Wang C.C."/>
            <person name="Yang T.C."/>
            <person name="Huo Q.B."/>
            <person name="Li W."/>
            <person name="Chen H.Y."/>
            <person name="Chen S.E."/>
            <person name="Zhou L.G."/>
            <person name="Ni X.B."/>
            <person name="Tian J.H."/>
            <person name="Sheng Y."/>
            <person name="Liu T."/>
            <person name="Pan Y.S."/>
            <person name="Xia L.Y."/>
            <person name="Li J."/>
            <person name="Zhao F."/>
            <person name="Cao W.C."/>
        </authorList>
    </citation>
    <scope>NUCLEOTIDE SEQUENCE [LARGE SCALE GENOMIC DNA]</scope>
    <source>
        <strain evidence="2">HaeL-2018</strain>
    </source>
</reference>
<evidence type="ECO:0000313" key="3">
    <source>
        <dbReference type="Proteomes" id="UP000821853"/>
    </source>
</evidence>
<evidence type="ECO:0000256" key="1">
    <source>
        <dbReference type="SAM" id="MobiDB-lite"/>
    </source>
</evidence>
<proteinExistence type="predicted"/>
<dbReference type="Proteomes" id="UP000821853">
    <property type="component" value="Chromosome 1"/>
</dbReference>
<feature type="compositionally biased region" description="Low complexity" evidence="1">
    <location>
        <begin position="201"/>
        <end position="228"/>
    </location>
</feature>